<keyword evidence="4" id="KW-1003">Cell membrane</keyword>
<proteinExistence type="predicted"/>
<dbReference type="PROSITE" id="PS50109">
    <property type="entry name" value="HIS_KIN"/>
    <property type="match status" value="1"/>
</dbReference>
<evidence type="ECO:0000256" key="5">
    <source>
        <dbReference type="ARBA" id="ARBA00022553"/>
    </source>
</evidence>
<evidence type="ECO:0000256" key="7">
    <source>
        <dbReference type="ARBA" id="ARBA00022692"/>
    </source>
</evidence>
<dbReference type="SUPFAM" id="SSF55890">
    <property type="entry name" value="Sporulation response regulatory protein Spo0B"/>
    <property type="match status" value="1"/>
</dbReference>
<evidence type="ECO:0000256" key="2">
    <source>
        <dbReference type="ARBA" id="ARBA00004651"/>
    </source>
</evidence>
<evidence type="ECO:0000313" key="15">
    <source>
        <dbReference type="EMBL" id="RKR92335.1"/>
    </source>
</evidence>
<dbReference type="Pfam" id="PF02518">
    <property type="entry name" value="HATPase_c"/>
    <property type="match status" value="1"/>
</dbReference>
<dbReference type="Pfam" id="PF14689">
    <property type="entry name" value="SPOB_a"/>
    <property type="match status" value="1"/>
</dbReference>
<keyword evidence="6" id="KW-0808">Transferase</keyword>
<evidence type="ECO:0000256" key="6">
    <source>
        <dbReference type="ARBA" id="ARBA00022679"/>
    </source>
</evidence>
<evidence type="ECO:0000256" key="12">
    <source>
        <dbReference type="ARBA" id="ARBA00023012"/>
    </source>
</evidence>
<dbReference type="InterPro" id="IPR005467">
    <property type="entry name" value="His_kinase_dom"/>
</dbReference>
<sequence length="519" mass="54704">MRQRMSLAGQFLLLQLGIVLLVVGAVAAVSIAEADAAFRRDEGARLRSVGENAAINRTVRLGLGDPTGQEALAAVAESARAVSGASYVLIADATGKLVTGPDAGAPAVLGDSDGLAGRSWVGVVDDGSKALVAHVPVLDERDGRFLGLIVVGDIYPTLPEQLAAGLTNLITYLLLGGVLGVAGSLLLARRVKRQTLGLEPDEITGLVEHREAMLHGIKEGVLGTDAADRVTLVNDEAVRLLGLPASPVGQSLHAQPMEPRLRDVLTGRVTGVDQIVLSDDRVLVLNRRPVLVRGRRVGSVTTLRDRTELTALRRELDVSRHTTDTLRAQAHEFSNRLHTIAGLVELGEHDEVVRYITRASQVHEALNRDVAALIRDPALAALLIAKASLAAEQGVQLVISADSDLPGVDERLAGDLVTVVGNLVDNALDAIGPGDRVEVGVRAVDGEVRVTVTDSGPGVPPELREEVFRQGYSTKDETLGHHGLGLALIRLICQHRGGSVEVRGSSFQARLPLVVAASA</sequence>
<keyword evidence="16" id="KW-1185">Reference proteome</keyword>
<comment type="catalytic activity">
    <reaction evidence="1">
        <text>ATP + protein L-histidine = ADP + protein N-phospho-L-histidine.</text>
        <dbReference type="EC" id="2.7.13.3"/>
    </reaction>
</comment>
<dbReference type="Gene3D" id="3.30.565.10">
    <property type="entry name" value="Histidine kinase-like ATPase, C-terminal domain"/>
    <property type="match status" value="1"/>
</dbReference>
<dbReference type="GO" id="GO:0000155">
    <property type="term" value="F:phosphorelay sensor kinase activity"/>
    <property type="evidence" value="ECO:0007669"/>
    <property type="project" value="InterPro"/>
</dbReference>
<dbReference type="InterPro" id="IPR036890">
    <property type="entry name" value="HATPase_C_sf"/>
</dbReference>
<dbReference type="Pfam" id="PF00989">
    <property type="entry name" value="PAS"/>
    <property type="match status" value="1"/>
</dbReference>
<comment type="caution">
    <text evidence="15">The sequence shown here is derived from an EMBL/GenBank/DDBJ whole genome shotgun (WGS) entry which is preliminary data.</text>
</comment>
<reference evidence="15 16" key="1">
    <citation type="submission" date="2018-10" db="EMBL/GenBank/DDBJ databases">
        <title>Sequencing the genomes of 1000 actinobacteria strains.</title>
        <authorList>
            <person name="Klenk H.-P."/>
        </authorList>
    </citation>
    <scope>NUCLEOTIDE SEQUENCE [LARGE SCALE GENOMIC DNA]</scope>
    <source>
        <strain evidence="15 16">DSM 45175</strain>
    </source>
</reference>
<dbReference type="Gene3D" id="1.10.287.130">
    <property type="match status" value="1"/>
</dbReference>
<dbReference type="InterPro" id="IPR016120">
    <property type="entry name" value="Sig_transdc_His_kin_SpoOB"/>
</dbReference>
<keyword evidence="10" id="KW-0067">ATP-binding</keyword>
<dbReference type="GO" id="GO:0005886">
    <property type="term" value="C:plasma membrane"/>
    <property type="evidence" value="ECO:0007669"/>
    <property type="project" value="UniProtKB-SubCell"/>
</dbReference>
<evidence type="ECO:0000313" key="16">
    <source>
        <dbReference type="Proteomes" id="UP000277671"/>
    </source>
</evidence>
<feature type="domain" description="Histidine kinase" evidence="14">
    <location>
        <begin position="328"/>
        <end position="515"/>
    </location>
</feature>
<evidence type="ECO:0000256" key="13">
    <source>
        <dbReference type="ARBA" id="ARBA00023136"/>
    </source>
</evidence>
<dbReference type="SUPFAM" id="SSF103190">
    <property type="entry name" value="Sensory domain-like"/>
    <property type="match status" value="1"/>
</dbReference>
<dbReference type="InterPro" id="IPR039506">
    <property type="entry name" value="SPOB_a"/>
</dbReference>
<dbReference type="InterPro" id="IPR003594">
    <property type="entry name" value="HATPase_dom"/>
</dbReference>
<evidence type="ECO:0000256" key="10">
    <source>
        <dbReference type="ARBA" id="ARBA00022840"/>
    </source>
</evidence>
<evidence type="ECO:0000256" key="8">
    <source>
        <dbReference type="ARBA" id="ARBA00022741"/>
    </source>
</evidence>
<dbReference type="InterPro" id="IPR035965">
    <property type="entry name" value="PAS-like_dom_sf"/>
</dbReference>
<dbReference type="Gene3D" id="3.30.450.20">
    <property type="entry name" value="PAS domain"/>
    <property type="match status" value="2"/>
</dbReference>
<gene>
    <name evidence="15" type="ORF">BDK92_6773</name>
</gene>
<dbReference type="OrthoDB" id="9792686at2"/>
<dbReference type="PRINTS" id="PR00344">
    <property type="entry name" value="BCTRLSENSOR"/>
</dbReference>
<evidence type="ECO:0000256" key="9">
    <source>
        <dbReference type="ARBA" id="ARBA00022777"/>
    </source>
</evidence>
<dbReference type="InterPro" id="IPR004358">
    <property type="entry name" value="Sig_transdc_His_kin-like_C"/>
</dbReference>
<dbReference type="SUPFAM" id="SSF55874">
    <property type="entry name" value="ATPase domain of HSP90 chaperone/DNA topoisomerase II/histidine kinase"/>
    <property type="match status" value="1"/>
</dbReference>
<accession>A0A495JUW5</accession>
<dbReference type="PANTHER" id="PTHR45436:SF5">
    <property type="entry name" value="SENSOR HISTIDINE KINASE TRCS"/>
    <property type="match status" value="1"/>
</dbReference>
<dbReference type="InterPro" id="IPR033463">
    <property type="entry name" value="sCache_3"/>
</dbReference>
<dbReference type="AlphaFoldDB" id="A0A495JUW5"/>
<keyword evidence="11" id="KW-1133">Transmembrane helix</keyword>
<dbReference type="Pfam" id="PF17203">
    <property type="entry name" value="sCache_3_2"/>
    <property type="match status" value="1"/>
</dbReference>
<dbReference type="InterPro" id="IPR013767">
    <property type="entry name" value="PAS_fold"/>
</dbReference>
<dbReference type="InterPro" id="IPR029151">
    <property type="entry name" value="Sensor-like_sf"/>
</dbReference>
<dbReference type="PANTHER" id="PTHR45436">
    <property type="entry name" value="SENSOR HISTIDINE KINASE YKOH"/>
    <property type="match status" value="1"/>
</dbReference>
<evidence type="ECO:0000259" key="14">
    <source>
        <dbReference type="PROSITE" id="PS50109"/>
    </source>
</evidence>
<dbReference type="EMBL" id="RBKT01000001">
    <property type="protein sequence ID" value="RKR92335.1"/>
    <property type="molecule type" value="Genomic_DNA"/>
</dbReference>
<dbReference type="Proteomes" id="UP000277671">
    <property type="component" value="Unassembled WGS sequence"/>
</dbReference>
<evidence type="ECO:0000256" key="4">
    <source>
        <dbReference type="ARBA" id="ARBA00022475"/>
    </source>
</evidence>
<organism evidence="15 16">
    <name type="scientific">Micromonospora pisi</name>
    <dbReference type="NCBI Taxonomy" id="589240"/>
    <lineage>
        <taxon>Bacteria</taxon>
        <taxon>Bacillati</taxon>
        <taxon>Actinomycetota</taxon>
        <taxon>Actinomycetes</taxon>
        <taxon>Micromonosporales</taxon>
        <taxon>Micromonosporaceae</taxon>
        <taxon>Micromonospora</taxon>
    </lineage>
</organism>
<dbReference type="InterPro" id="IPR050428">
    <property type="entry name" value="TCS_sensor_his_kinase"/>
</dbReference>
<keyword evidence="9 15" id="KW-0418">Kinase</keyword>
<name>A0A495JUW5_9ACTN</name>
<dbReference type="RefSeq" id="WP_121160345.1">
    <property type="nucleotide sequence ID" value="NZ_RBKT01000001.1"/>
</dbReference>
<dbReference type="GO" id="GO:0006355">
    <property type="term" value="P:regulation of DNA-templated transcription"/>
    <property type="evidence" value="ECO:0007669"/>
    <property type="project" value="InterPro"/>
</dbReference>
<keyword evidence="8" id="KW-0547">Nucleotide-binding</keyword>
<dbReference type="SUPFAM" id="SSF55785">
    <property type="entry name" value="PYP-like sensor domain (PAS domain)"/>
    <property type="match status" value="1"/>
</dbReference>
<keyword evidence="7" id="KW-0812">Transmembrane</keyword>
<dbReference type="EC" id="2.7.13.3" evidence="3"/>
<evidence type="ECO:0000256" key="1">
    <source>
        <dbReference type="ARBA" id="ARBA00000085"/>
    </source>
</evidence>
<dbReference type="SMART" id="SM00387">
    <property type="entry name" value="HATPase_c"/>
    <property type="match status" value="1"/>
</dbReference>
<evidence type="ECO:0000256" key="11">
    <source>
        <dbReference type="ARBA" id="ARBA00022989"/>
    </source>
</evidence>
<evidence type="ECO:0000256" key="3">
    <source>
        <dbReference type="ARBA" id="ARBA00012438"/>
    </source>
</evidence>
<keyword evidence="13" id="KW-0472">Membrane</keyword>
<dbReference type="GO" id="GO:0005524">
    <property type="term" value="F:ATP binding"/>
    <property type="evidence" value="ECO:0007669"/>
    <property type="project" value="UniProtKB-KW"/>
</dbReference>
<keyword evidence="12" id="KW-0902">Two-component regulatory system</keyword>
<comment type="subcellular location">
    <subcellularLocation>
        <location evidence="2">Cell membrane</location>
        <topology evidence="2">Multi-pass membrane protein</topology>
    </subcellularLocation>
</comment>
<protein>
    <recommendedName>
        <fullName evidence="3">histidine kinase</fullName>
        <ecNumber evidence="3">2.7.13.3</ecNumber>
    </recommendedName>
</protein>
<keyword evidence="5" id="KW-0597">Phosphoprotein</keyword>